<name>A0A023G0K9_AMBPA</name>
<accession>A0A023G0K9</accession>
<reference evidence="2" key="1">
    <citation type="submission" date="2014-03" db="EMBL/GenBank/DDBJ databases">
        <title>The sialotranscriptome of Amblyomma triste, Amblyomma parvum and Amblyomma cajennense ticks, uncovered by 454-based RNA-seq.</title>
        <authorList>
            <person name="Garcia G.R."/>
            <person name="Gardinassi L.G."/>
            <person name="Ribeiro J.M."/>
            <person name="Anatrielo E."/>
            <person name="Ferreira B.R."/>
            <person name="Moreira H.N."/>
            <person name="Mafra C."/>
            <person name="Olegario M.M."/>
            <person name="Szabo P.J."/>
            <person name="Miranda-Santos I.K."/>
            <person name="Maruyama S.R."/>
        </authorList>
    </citation>
    <scope>NUCLEOTIDE SEQUENCE</scope>
    <source>
        <strain evidence="2">Araguapaz</strain>
        <tissue evidence="2">Salivary glands</tissue>
    </source>
</reference>
<dbReference type="AlphaFoldDB" id="A0A023G0K9"/>
<organism evidence="2">
    <name type="scientific">Amblyomma parvum</name>
    <name type="common">South American tick</name>
    <dbReference type="NCBI Taxonomy" id="251391"/>
    <lineage>
        <taxon>Eukaryota</taxon>
        <taxon>Metazoa</taxon>
        <taxon>Ecdysozoa</taxon>
        <taxon>Arthropoda</taxon>
        <taxon>Chelicerata</taxon>
        <taxon>Arachnida</taxon>
        <taxon>Acari</taxon>
        <taxon>Parasitiformes</taxon>
        <taxon>Ixodida</taxon>
        <taxon>Ixodoidea</taxon>
        <taxon>Ixodidae</taxon>
        <taxon>Amblyomminae</taxon>
        <taxon>Amblyomma</taxon>
    </lineage>
</organism>
<dbReference type="EMBL" id="GBBL01000086">
    <property type="protein sequence ID" value="JAC27234.1"/>
    <property type="molecule type" value="mRNA"/>
</dbReference>
<evidence type="ECO:0000313" key="2">
    <source>
        <dbReference type="EMBL" id="JAC27234.1"/>
    </source>
</evidence>
<proteinExistence type="evidence at transcript level"/>
<feature type="signal peptide" evidence="1">
    <location>
        <begin position="1"/>
        <end position="19"/>
    </location>
</feature>
<evidence type="ECO:0000256" key="1">
    <source>
        <dbReference type="SAM" id="SignalP"/>
    </source>
</evidence>
<protein>
    <submittedName>
        <fullName evidence="2">Putative secreted protein</fullName>
    </submittedName>
</protein>
<keyword evidence="1" id="KW-0732">Signal</keyword>
<feature type="chain" id="PRO_5001516389" evidence="1">
    <location>
        <begin position="20"/>
        <end position="164"/>
    </location>
</feature>
<sequence length="164" mass="18400">MAAVKIAIFLAIHFTSCLGDRTRSRKEIEETSKPSPQCWEVPTSNFRFHPCKTKPDGILCSILHNKNVGSCKGTWPCYNWIGVLCAEVQLRFGSTVDELAVRLKKAVLVFSEKPSKETSLVDFTSLTRFSGSLFDYQDCAAYSSTIYSTSCICVPEPVMDIWRN</sequence>